<evidence type="ECO:0000256" key="1">
    <source>
        <dbReference type="SAM" id="Phobius"/>
    </source>
</evidence>
<comment type="caution">
    <text evidence="3">The sequence shown here is derived from an EMBL/GenBank/DDBJ whole genome shotgun (WGS) entry which is preliminary data.</text>
</comment>
<dbReference type="STRING" id="1802479.A2Y68_01215"/>
<dbReference type="CDD" id="cd12797">
    <property type="entry name" value="M23_peptidase"/>
    <property type="match status" value="1"/>
</dbReference>
<dbReference type="EMBL" id="MGFR01000001">
    <property type="protein sequence ID" value="OGM10056.1"/>
    <property type="molecule type" value="Genomic_DNA"/>
</dbReference>
<dbReference type="PANTHER" id="PTHR21666:SF270">
    <property type="entry name" value="MUREIN HYDROLASE ACTIVATOR ENVC"/>
    <property type="match status" value="1"/>
</dbReference>
<sequence>MEEYYEQLSELANQLKFFFAELATFIINTLHLSFLRMEERKGVMVTALYRQRGKMARQLMHSGMAGLAAVGMMIAPVIAQEFPGRNVNPWDIPSASAVLSATTDDPDTQTLVSDKVRDKALSYTVAAGDTVSSIAAKFGVSEDTIRWQNNLKSKDSIKVGQVLEILPVTGISHKVQKGDTVYSIAKKYDASAQAIVDFPYNSFVNDETFELAIGQSVIVPDGVRPAEIPWSPIARVRQITPNAGTVVASGAFVWPAGGTITQRFVWYHPGIDIANNAAPNILAADAGTVVGAGWLDGYGYGNRVIIDHGNGYRTLYAHLSQVYVVAGQTVNRGSAIGKMGSTGRSTGIHLHFEVSQNGAHLNPLNVLK</sequence>
<dbReference type="InterPro" id="IPR018392">
    <property type="entry name" value="LysM"/>
</dbReference>
<evidence type="ECO:0000313" key="4">
    <source>
        <dbReference type="Proteomes" id="UP000176778"/>
    </source>
</evidence>
<dbReference type="Gene3D" id="3.10.350.10">
    <property type="entry name" value="LysM domain"/>
    <property type="match status" value="2"/>
</dbReference>
<dbReference type="PANTHER" id="PTHR21666">
    <property type="entry name" value="PEPTIDASE-RELATED"/>
    <property type="match status" value="1"/>
</dbReference>
<dbReference type="SUPFAM" id="SSF51261">
    <property type="entry name" value="Duplicated hybrid motif"/>
    <property type="match status" value="1"/>
</dbReference>
<dbReference type="InterPro" id="IPR016047">
    <property type="entry name" value="M23ase_b-sheet_dom"/>
</dbReference>
<organism evidence="3 4">
    <name type="scientific">Candidatus Woesebacteria bacterium RBG_13_46_13</name>
    <dbReference type="NCBI Taxonomy" id="1802479"/>
    <lineage>
        <taxon>Bacteria</taxon>
        <taxon>Candidatus Woeseibacteriota</taxon>
    </lineage>
</organism>
<proteinExistence type="predicted"/>
<feature type="transmembrane region" description="Helical" evidence="1">
    <location>
        <begin position="58"/>
        <end position="79"/>
    </location>
</feature>
<keyword evidence="1" id="KW-0472">Membrane</keyword>
<dbReference type="InterPro" id="IPR011055">
    <property type="entry name" value="Dup_hybrid_motif"/>
</dbReference>
<dbReference type="AlphaFoldDB" id="A0A1F7X4R6"/>
<dbReference type="InterPro" id="IPR036779">
    <property type="entry name" value="LysM_dom_sf"/>
</dbReference>
<dbReference type="Pfam" id="PF01551">
    <property type="entry name" value="Peptidase_M23"/>
    <property type="match status" value="1"/>
</dbReference>
<dbReference type="Gene3D" id="2.70.70.10">
    <property type="entry name" value="Glucose Permease (Domain IIA)"/>
    <property type="match status" value="1"/>
</dbReference>
<name>A0A1F7X4R6_9BACT</name>
<protein>
    <recommendedName>
        <fullName evidence="2">LysM domain-containing protein</fullName>
    </recommendedName>
</protein>
<accession>A0A1F7X4R6</accession>
<dbReference type="PROSITE" id="PS51782">
    <property type="entry name" value="LYSM"/>
    <property type="match status" value="2"/>
</dbReference>
<dbReference type="Proteomes" id="UP000176778">
    <property type="component" value="Unassembled WGS sequence"/>
</dbReference>
<evidence type="ECO:0000313" key="3">
    <source>
        <dbReference type="EMBL" id="OGM10056.1"/>
    </source>
</evidence>
<dbReference type="SMART" id="SM00257">
    <property type="entry name" value="LysM"/>
    <property type="match status" value="2"/>
</dbReference>
<feature type="domain" description="LysM" evidence="2">
    <location>
        <begin position="171"/>
        <end position="219"/>
    </location>
</feature>
<reference evidence="3 4" key="1">
    <citation type="journal article" date="2016" name="Nat. Commun.">
        <title>Thousands of microbial genomes shed light on interconnected biogeochemical processes in an aquifer system.</title>
        <authorList>
            <person name="Anantharaman K."/>
            <person name="Brown C.T."/>
            <person name="Hug L.A."/>
            <person name="Sharon I."/>
            <person name="Castelle C.J."/>
            <person name="Probst A.J."/>
            <person name="Thomas B.C."/>
            <person name="Singh A."/>
            <person name="Wilkins M.J."/>
            <person name="Karaoz U."/>
            <person name="Brodie E.L."/>
            <person name="Williams K.H."/>
            <person name="Hubbard S.S."/>
            <person name="Banfield J.F."/>
        </authorList>
    </citation>
    <scope>NUCLEOTIDE SEQUENCE [LARGE SCALE GENOMIC DNA]</scope>
</reference>
<evidence type="ECO:0000259" key="2">
    <source>
        <dbReference type="PROSITE" id="PS51782"/>
    </source>
</evidence>
<gene>
    <name evidence="3" type="ORF">A2Y68_01215</name>
</gene>
<dbReference type="CDD" id="cd00118">
    <property type="entry name" value="LysM"/>
    <property type="match status" value="2"/>
</dbReference>
<feature type="transmembrane region" description="Helical" evidence="1">
    <location>
        <begin position="17"/>
        <end position="37"/>
    </location>
</feature>
<keyword evidence="1" id="KW-0812">Transmembrane</keyword>
<dbReference type="InterPro" id="IPR050570">
    <property type="entry name" value="Cell_wall_metabolism_enzyme"/>
</dbReference>
<keyword evidence="1" id="KW-1133">Transmembrane helix</keyword>
<dbReference type="GO" id="GO:0004222">
    <property type="term" value="F:metalloendopeptidase activity"/>
    <property type="evidence" value="ECO:0007669"/>
    <property type="project" value="TreeGrafter"/>
</dbReference>
<feature type="domain" description="LysM" evidence="2">
    <location>
        <begin position="121"/>
        <end position="165"/>
    </location>
</feature>
<dbReference type="Pfam" id="PF01476">
    <property type="entry name" value="LysM"/>
    <property type="match status" value="2"/>
</dbReference>